<keyword evidence="2" id="KW-1185">Reference proteome</keyword>
<gene>
    <name evidence="1" type="ORF">L6164_005516</name>
</gene>
<accession>A0ACB9PR44</accession>
<protein>
    <submittedName>
        <fullName evidence="1">Uncharacterized protein</fullName>
    </submittedName>
</protein>
<evidence type="ECO:0000313" key="2">
    <source>
        <dbReference type="Proteomes" id="UP000828941"/>
    </source>
</evidence>
<dbReference type="EMBL" id="CM039428">
    <property type="protein sequence ID" value="KAI4351133.1"/>
    <property type="molecule type" value="Genomic_DNA"/>
</dbReference>
<name>A0ACB9PR44_BAUVA</name>
<comment type="caution">
    <text evidence="1">The sequence shown here is derived from an EMBL/GenBank/DDBJ whole genome shotgun (WGS) entry which is preliminary data.</text>
</comment>
<organism evidence="1 2">
    <name type="scientific">Bauhinia variegata</name>
    <name type="common">Purple orchid tree</name>
    <name type="synonym">Phanera variegata</name>
    <dbReference type="NCBI Taxonomy" id="167791"/>
    <lineage>
        <taxon>Eukaryota</taxon>
        <taxon>Viridiplantae</taxon>
        <taxon>Streptophyta</taxon>
        <taxon>Embryophyta</taxon>
        <taxon>Tracheophyta</taxon>
        <taxon>Spermatophyta</taxon>
        <taxon>Magnoliopsida</taxon>
        <taxon>eudicotyledons</taxon>
        <taxon>Gunneridae</taxon>
        <taxon>Pentapetalae</taxon>
        <taxon>rosids</taxon>
        <taxon>fabids</taxon>
        <taxon>Fabales</taxon>
        <taxon>Fabaceae</taxon>
        <taxon>Cercidoideae</taxon>
        <taxon>Cercideae</taxon>
        <taxon>Bauhiniinae</taxon>
        <taxon>Bauhinia</taxon>
    </lineage>
</organism>
<sequence length="664" mass="75312">MEYKHQTPSVIAKLMGLGDEHPRHYARGKKRVFSEKYQQKVASIGVRVKRSFHEYHSFGTIMEEKDEAEDDLKVFQTIRDKHRNLPMVNDKEDPDFPKAKTRGVKQVTFGKRSDVLKPASKNKNPHNFSLFSSEDSFVAYEASDKNLEQEDVIERWSIPAHGLGTGYLAYKLGKRGYQSNSSNAQLRDRKLPNPGPVCVPYVSAGNSKIKTKNGIFNHHRFLRHDASINWEPKNSKRQKFCQKDCSEHINLRSKSKKSLSFLSYLSSNHKEENCIYLHELKAKYGNDLSDQKLIHPQSARSEVPSNFKDCQILQETCLMKDEVKNHNPGDSNALEQISPPNSSVDCVLADTKTEIVGRPCGNPKDKQCGAVDRDFSCHASYNSVEQGTSEFHEEDSVRSICSGTYPDSLVSLEEVFEPSPISVLETPFREDLSSSYEFMETVGSDVSSSSECVKIVDSDICDPSETDNEGHDLDVSSDEDPEEGSIGSFKRKQDLSGFFRVEETRDFSYVVEVLTEAGVSNRSLHTDFSTWHSPECPISPSVFEILEKKFGEQPLWKRSDRKLLFDCINLGLLEILNPCMCIPMLGKPMLRRLIAEPSQDMIEEELWALLVAQEKEAKKESADKMLVGGIRWVELSEEIEAIVRDIVKFLIDEFAEEIVCLESF</sequence>
<dbReference type="Proteomes" id="UP000828941">
    <property type="component" value="Chromosome 3"/>
</dbReference>
<evidence type="ECO:0000313" key="1">
    <source>
        <dbReference type="EMBL" id="KAI4351133.1"/>
    </source>
</evidence>
<reference evidence="1 2" key="1">
    <citation type="journal article" date="2022" name="DNA Res.">
        <title>Chromosomal-level genome assembly of the orchid tree Bauhinia variegata (Leguminosae; Cercidoideae) supports the allotetraploid origin hypothesis of Bauhinia.</title>
        <authorList>
            <person name="Zhong Y."/>
            <person name="Chen Y."/>
            <person name="Zheng D."/>
            <person name="Pang J."/>
            <person name="Liu Y."/>
            <person name="Luo S."/>
            <person name="Meng S."/>
            <person name="Qian L."/>
            <person name="Wei D."/>
            <person name="Dai S."/>
            <person name="Zhou R."/>
        </authorList>
    </citation>
    <scope>NUCLEOTIDE SEQUENCE [LARGE SCALE GENOMIC DNA]</scope>
    <source>
        <strain evidence="1">BV-YZ2020</strain>
    </source>
</reference>
<proteinExistence type="predicted"/>